<proteinExistence type="predicted"/>
<protein>
    <submittedName>
        <fullName evidence="2">Acriflavin resistance protein</fullName>
    </submittedName>
</protein>
<organism evidence="2 3">
    <name type="scientific">Desulfosporosinus metallidurans</name>
    <dbReference type="NCBI Taxonomy" id="1888891"/>
    <lineage>
        <taxon>Bacteria</taxon>
        <taxon>Bacillati</taxon>
        <taxon>Bacillota</taxon>
        <taxon>Clostridia</taxon>
        <taxon>Eubacteriales</taxon>
        <taxon>Desulfitobacteriaceae</taxon>
        <taxon>Desulfosporosinus</taxon>
    </lineage>
</organism>
<evidence type="ECO:0000313" key="3">
    <source>
        <dbReference type="Proteomes" id="UP000186102"/>
    </source>
</evidence>
<dbReference type="GO" id="GO:0042910">
    <property type="term" value="F:xenobiotic transmembrane transporter activity"/>
    <property type="evidence" value="ECO:0007669"/>
    <property type="project" value="TreeGrafter"/>
</dbReference>
<keyword evidence="3" id="KW-1185">Reference proteome</keyword>
<reference evidence="2 3" key="1">
    <citation type="submission" date="2016-09" db="EMBL/GenBank/DDBJ databases">
        <title>Complete genome of Desulfosporosinus sp. OL.</title>
        <authorList>
            <person name="Mardanov A."/>
            <person name="Beletsky A."/>
            <person name="Panova A."/>
            <person name="Karnachuk O."/>
            <person name="Ravin N."/>
        </authorList>
    </citation>
    <scope>NUCLEOTIDE SEQUENCE [LARGE SCALE GENOMIC DNA]</scope>
    <source>
        <strain evidence="2 3">OL</strain>
    </source>
</reference>
<keyword evidence="1" id="KW-0472">Membrane</keyword>
<dbReference type="Gene3D" id="3.30.70.1440">
    <property type="entry name" value="Multidrug efflux transporter AcrB pore domain"/>
    <property type="match status" value="1"/>
</dbReference>
<dbReference type="PANTHER" id="PTHR32063">
    <property type="match status" value="1"/>
</dbReference>
<feature type="transmembrane region" description="Helical" evidence="1">
    <location>
        <begin position="137"/>
        <end position="155"/>
    </location>
</feature>
<keyword evidence="1" id="KW-1133">Transmembrane helix</keyword>
<evidence type="ECO:0000313" key="2">
    <source>
        <dbReference type="EMBL" id="OLN29483.1"/>
    </source>
</evidence>
<feature type="transmembrane region" description="Helical" evidence="1">
    <location>
        <begin position="106"/>
        <end position="125"/>
    </location>
</feature>
<name>A0A1Q8QQ52_9FIRM</name>
<dbReference type="Gene3D" id="3.30.2090.10">
    <property type="entry name" value="Multidrug efflux transporter AcrB TolC docking domain, DN and DC subdomains"/>
    <property type="match status" value="1"/>
</dbReference>
<dbReference type="GO" id="GO:0005886">
    <property type="term" value="C:plasma membrane"/>
    <property type="evidence" value="ECO:0007669"/>
    <property type="project" value="TreeGrafter"/>
</dbReference>
<dbReference type="InterPro" id="IPR027463">
    <property type="entry name" value="AcrB_DN_DC_subdom"/>
</dbReference>
<comment type="caution">
    <text evidence="2">The sequence shown here is derived from an EMBL/GenBank/DDBJ whole genome shotgun (WGS) entry which is preliminary data.</text>
</comment>
<dbReference type="Gene3D" id="1.20.1640.10">
    <property type="entry name" value="Multidrug efflux transporter AcrB transmembrane domain"/>
    <property type="match status" value="1"/>
</dbReference>
<dbReference type="STRING" id="1888891.DSOL_3502"/>
<dbReference type="AlphaFoldDB" id="A0A1Q8QQ52"/>
<dbReference type="PANTHER" id="PTHR32063:SF0">
    <property type="entry name" value="SWARMING MOTILITY PROTEIN SWRC"/>
    <property type="match status" value="1"/>
</dbReference>
<gene>
    <name evidence="2" type="ORF">DSOL_3502</name>
</gene>
<dbReference type="Pfam" id="PF00873">
    <property type="entry name" value="ACR_tran"/>
    <property type="match status" value="1"/>
</dbReference>
<sequence length="211" mass="23066">MRLILDPAQRKTLTGLDKIYIPGGNSTPDGQAMISLDQVTDKVFAPAPSEISRSDRKREIQLSANLANLSLGKFEEKFNPVIQELGLPPGYKLVAGGQSSFMGESFTSMGLALVMGVLFIFFILAAQFESYIDPFSIMFSLPLAIIGAIMALFLANDDFGMMANIGVIMLMGLVTKNAILLVDFTKQQRARGVERNEALVIAGRTRLHTIY</sequence>
<dbReference type="InterPro" id="IPR001036">
    <property type="entry name" value="Acrflvin-R"/>
</dbReference>
<dbReference type="SUPFAM" id="SSF82866">
    <property type="entry name" value="Multidrug efflux transporter AcrB transmembrane domain"/>
    <property type="match status" value="1"/>
</dbReference>
<feature type="transmembrane region" description="Helical" evidence="1">
    <location>
        <begin position="161"/>
        <end position="182"/>
    </location>
</feature>
<accession>A0A1Q8QQ52</accession>
<keyword evidence="1" id="KW-0812">Transmembrane</keyword>
<dbReference type="Proteomes" id="UP000186102">
    <property type="component" value="Unassembled WGS sequence"/>
</dbReference>
<evidence type="ECO:0000256" key="1">
    <source>
        <dbReference type="SAM" id="Phobius"/>
    </source>
</evidence>
<dbReference type="EMBL" id="MLBF01000032">
    <property type="protein sequence ID" value="OLN29483.1"/>
    <property type="molecule type" value="Genomic_DNA"/>
</dbReference>